<evidence type="ECO:0000256" key="1">
    <source>
        <dbReference type="SAM" id="MobiDB-lite"/>
    </source>
</evidence>
<protein>
    <submittedName>
        <fullName evidence="2">Uncharacterized protein conserved in bacteria (DUF2330)</fullName>
    </submittedName>
</protein>
<name>A0A9N8HSQ6_9STRA</name>
<organism evidence="2 3">
    <name type="scientific">Seminavis robusta</name>
    <dbReference type="NCBI Taxonomy" id="568900"/>
    <lineage>
        <taxon>Eukaryota</taxon>
        <taxon>Sar</taxon>
        <taxon>Stramenopiles</taxon>
        <taxon>Ochrophyta</taxon>
        <taxon>Bacillariophyta</taxon>
        <taxon>Bacillariophyceae</taxon>
        <taxon>Bacillariophycidae</taxon>
        <taxon>Naviculales</taxon>
        <taxon>Naviculaceae</taxon>
        <taxon>Seminavis</taxon>
    </lineage>
</organism>
<dbReference type="EMBL" id="CAICTM010001548">
    <property type="protein sequence ID" value="CAB9524546.1"/>
    <property type="molecule type" value="Genomic_DNA"/>
</dbReference>
<feature type="compositionally biased region" description="Polar residues" evidence="1">
    <location>
        <begin position="539"/>
        <end position="557"/>
    </location>
</feature>
<dbReference type="Proteomes" id="UP001153069">
    <property type="component" value="Unassembled WGS sequence"/>
</dbReference>
<comment type="caution">
    <text evidence="2">The sequence shown here is derived from an EMBL/GenBank/DDBJ whole genome shotgun (WGS) entry which is preliminary data.</text>
</comment>
<dbReference type="AlphaFoldDB" id="A0A9N8HSQ6"/>
<proteinExistence type="predicted"/>
<gene>
    <name evidence="2" type="ORF">SEMRO_1550_G281740.1</name>
</gene>
<sequence>MHVQIFYEGPAEGFSWVLPVPYQPQIDVGSDRIFTALFQTTLPTFSLQIQQEVTDTCSQDAFQGEQTCAPAMAFFDSAGAGGCPNCSAAGAAVVLDEGNVGPFDYVIIEAADNDPSSVFRWLEENNYDQPDEAAALLNYYAMNDHKFVALRLEKDAEAGEIQPLIMTYEMPAQQDPSPIACVPIQLTRIAATENMPIQVYVLGDVRATPLNFMEMELDDAQVPWLNCQNRPTCFDDNYRERFNRAANELLNHTFVTEYAGPASIAAGRIEIPVDAADIASVQNEQEFFDRYFFSLPNTMPLVVTIINEHTTFNRLEPKDESWVFNATLLAQELEEKVLEPAREDQAYVDSFAYLTRMYARLGPSQMTKDPFFTFKAELPEVDRVHRATALPVCTSDIPSALEITVERGGSTITIPASYDACSGQWNPATDVIIVQGVSPARQLASWGYDGDEGIVVVRSDNGTFDMQLVQEAVAFGDSLVMSQEIPEYTNGSGKGTTDSNTTLIAPTPISSPAPDTSVTSAPSATTSSGPGDSPAPGNIFNTSAGAPTSSPDNSSSPGAAPANGTVAPSAMPTMAPSLRSSAYSKSEAKQWILGVATLQLLMAML</sequence>
<dbReference type="Pfam" id="PF10092">
    <property type="entry name" value="DUF2330"/>
    <property type="match status" value="1"/>
</dbReference>
<accession>A0A9N8HSQ6</accession>
<feature type="compositionally biased region" description="Low complexity" evidence="1">
    <location>
        <begin position="510"/>
        <end position="528"/>
    </location>
</feature>
<evidence type="ECO:0000313" key="3">
    <source>
        <dbReference type="Proteomes" id="UP001153069"/>
    </source>
</evidence>
<keyword evidence="3" id="KW-1185">Reference proteome</keyword>
<feature type="compositionally biased region" description="Polar residues" evidence="1">
    <location>
        <begin position="489"/>
        <end position="504"/>
    </location>
</feature>
<reference evidence="2" key="1">
    <citation type="submission" date="2020-06" db="EMBL/GenBank/DDBJ databases">
        <authorList>
            <consortium name="Plant Systems Biology data submission"/>
        </authorList>
    </citation>
    <scope>NUCLEOTIDE SEQUENCE</scope>
    <source>
        <strain evidence="2">D6</strain>
    </source>
</reference>
<evidence type="ECO:0000313" key="2">
    <source>
        <dbReference type="EMBL" id="CAB9524546.1"/>
    </source>
</evidence>
<feature type="region of interest" description="Disordered" evidence="1">
    <location>
        <begin position="486"/>
        <end position="573"/>
    </location>
</feature>
<dbReference type="InterPro" id="IPR019283">
    <property type="entry name" value="DUF2330"/>
</dbReference>